<proteinExistence type="inferred from homology"/>
<dbReference type="AlphaFoldDB" id="A0A6M1TZP7"/>
<keyword evidence="3" id="KW-0548">Nucleotidyltransferase</keyword>
<dbReference type="Pfam" id="PF00078">
    <property type="entry name" value="RVT_1"/>
    <property type="match status" value="1"/>
</dbReference>
<dbReference type="Proteomes" id="UP000474758">
    <property type="component" value="Unassembled WGS sequence"/>
</dbReference>
<evidence type="ECO:0000313" key="4">
    <source>
        <dbReference type="Proteomes" id="UP000474758"/>
    </source>
</evidence>
<comment type="caution">
    <text evidence="3">The sequence shown here is derived from an EMBL/GenBank/DDBJ whole genome shotgun (WGS) entry which is preliminary data.</text>
</comment>
<dbReference type="PROSITE" id="PS50878">
    <property type="entry name" value="RT_POL"/>
    <property type="match status" value="1"/>
</dbReference>
<dbReference type="InterPro" id="IPR051083">
    <property type="entry name" value="GrpII_Intron_Splice-Mob/Def"/>
</dbReference>
<dbReference type="SUPFAM" id="SSF56672">
    <property type="entry name" value="DNA/RNA polymerases"/>
    <property type="match status" value="1"/>
</dbReference>
<comment type="similarity">
    <text evidence="1">Belongs to the bacterial reverse transcriptase family.</text>
</comment>
<dbReference type="GO" id="GO:0003964">
    <property type="term" value="F:RNA-directed DNA polymerase activity"/>
    <property type="evidence" value="ECO:0007669"/>
    <property type="project" value="UniProtKB-KW"/>
</dbReference>
<accession>A0A6M1TZP7</accession>
<dbReference type="PANTHER" id="PTHR34047">
    <property type="entry name" value="NUCLEAR INTRON MATURASE 1, MITOCHONDRIAL-RELATED"/>
    <property type="match status" value="1"/>
</dbReference>
<reference evidence="3 4" key="1">
    <citation type="submission" date="2020-02" db="EMBL/GenBank/DDBJ databases">
        <title>Rhodobacter translucens sp. nov., a novel bacterium isolated from activated sludge.</title>
        <authorList>
            <person name="Liu J."/>
        </authorList>
    </citation>
    <scope>NUCLEOTIDE SEQUENCE [LARGE SCALE GENOMIC DNA]</scope>
    <source>
        <strain evidence="3 4">HX-7-19</strain>
    </source>
</reference>
<keyword evidence="3" id="KW-0695">RNA-directed DNA polymerase</keyword>
<gene>
    <name evidence="3" type="ORF">G5V65_19165</name>
</gene>
<name>A0A6M1TZP7_9RHOB</name>
<dbReference type="EMBL" id="JAALFE010000028">
    <property type="protein sequence ID" value="NGQ93017.1"/>
    <property type="molecule type" value="Genomic_DNA"/>
</dbReference>
<evidence type="ECO:0000313" key="3">
    <source>
        <dbReference type="EMBL" id="NGQ93017.1"/>
    </source>
</evidence>
<dbReference type="Gene3D" id="3.30.70.270">
    <property type="match status" value="1"/>
</dbReference>
<keyword evidence="3" id="KW-0808">Transferase</keyword>
<protein>
    <submittedName>
        <fullName evidence="3">RNA-directed DNA polymerase</fullName>
    </submittedName>
</protein>
<dbReference type="PANTHER" id="PTHR34047:SF8">
    <property type="entry name" value="PROTEIN YKFC"/>
    <property type="match status" value="1"/>
</dbReference>
<organism evidence="3 4">
    <name type="scientific">Paragemmobacter kunshanensis</name>
    <dbReference type="NCBI Taxonomy" id="2583234"/>
    <lineage>
        <taxon>Bacteria</taxon>
        <taxon>Pseudomonadati</taxon>
        <taxon>Pseudomonadota</taxon>
        <taxon>Alphaproteobacteria</taxon>
        <taxon>Rhodobacterales</taxon>
        <taxon>Paracoccaceae</taxon>
        <taxon>Paragemmobacter</taxon>
    </lineage>
</organism>
<sequence>MPQLWLNPLEQRKHIGVSSNFEADEKSDYALNPTFWLNGQALGFPVQFDLVLKHLRQDMRDDWYFDCLQYDDLFKAPTEAKRIIISLLQEWNGEYRGTRSVVRNIPKKGYGERYGLETDFFDRFVYQAICSFLIPFYDPLLSHCVLSYRYEPAPLNEKYLFKNKIDRWFTFEGVTLTFRKSGRYLLVTDLSNFFENVSRLQIIKALEQAVPSLAATGPEKLQIRNAISTLDRLLAQWTFSRDHGLPQNRDASAFLSNILLSFVDGEMTRKGYDYYRYVDDIRIIADSELHARRALQDLIRLLRMVGLNINASKTEILAPDVSNEKIAEYFPSQDSSTIAINQMWQSRSRRIVTRSVTYIFEILSRCIAAGDSQSRTFRFAVNRVAKIVDSGLFDVGDALSINLLETLSQSLSEHAVTTDQYCRLIATLDRDGRCLPALEAFLLAEDGAIHDWQNYNIWMLLAVRQHSSDDLVALADRKLREDMKSGEAAAILIWLRCVDQKALIEKCVQEFASLPYQNARYLLIASSVLQESALRPLYGHVPISLKGTGRRAERHCNEDGLPFAVRESTDLLNLVDEVSGYD</sequence>
<feature type="domain" description="Reverse transcriptase" evidence="2">
    <location>
        <begin position="86"/>
        <end position="334"/>
    </location>
</feature>
<keyword evidence="4" id="KW-1185">Reference proteome</keyword>
<dbReference type="CDD" id="cd01646">
    <property type="entry name" value="RT_Bac_retron_I"/>
    <property type="match status" value="1"/>
</dbReference>
<dbReference type="InterPro" id="IPR043502">
    <property type="entry name" value="DNA/RNA_pol_sf"/>
</dbReference>
<evidence type="ECO:0000256" key="1">
    <source>
        <dbReference type="ARBA" id="ARBA00034120"/>
    </source>
</evidence>
<evidence type="ECO:0000259" key="2">
    <source>
        <dbReference type="PROSITE" id="PS50878"/>
    </source>
</evidence>
<dbReference type="InterPro" id="IPR043128">
    <property type="entry name" value="Rev_trsase/Diguanyl_cyclase"/>
</dbReference>
<dbReference type="InterPro" id="IPR000477">
    <property type="entry name" value="RT_dom"/>
</dbReference>